<dbReference type="Proteomes" id="UP000198992">
    <property type="component" value="Unassembled WGS sequence"/>
</dbReference>
<name>A0A1H4YA67_9BRAD</name>
<dbReference type="AlphaFoldDB" id="A0A1H4YA67"/>
<evidence type="ECO:0000313" key="3">
    <source>
        <dbReference type="Proteomes" id="UP000198992"/>
    </source>
</evidence>
<reference evidence="2 3" key="1">
    <citation type="submission" date="2016-10" db="EMBL/GenBank/DDBJ databases">
        <authorList>
            <person name="de Groot N.N."/>
        </authorList>
    </citation>
    <scope>NUCLEOTIDE SEQUENCE [LARGE SCALE GENOMIC DNA]</scope>
    <source>
        <strain evidence="2 3">MT12</strain>
    </source>
</reference>
<protein>
    <submittedName>
        <fullName evidence="2">Uncharacterized protein</fullName>
    </submittedName>
</protein>
<organism evidence="2 3">
    <name type="scientific">Bradyrhizobium erythrophlei</name>
    <dbReference type="NCBI Taxonomy" id="1437360"/>
    <lineage>
        <taxon>Bacteria</taxon>
        <taxon>Pseudomonadati</taxon>
        <taxon>Pseudomonadota</taxon>
        <taxon>Alphaproteobacteria</taxon>
        <taxon>Hyphomicrobiales</taxon>
        <taxon>Nitrobacteraceae</taxon>
        <taxon>Bradyrhizobium</taxon>
    </lineage>
</organism>
<accession>A0A1H4YA67</accession>
<sequence length="215" mass="24023">MRVPHGEVRGPAIEINNREGSHRTQRKKYRSVPISVRRCATVRGAGAWRPALEEGSAPARFFNGGWFRFRRAIAECRLPSPMDGGWTNSGPLGFVGLPLAREAAVVDAVNHYPRRSRSAKCAKPAQHHASRFSAKTIGARTASKWMLRDGQRDAHIRSRAALYLHGLWQARLDHSFGRRAAQDGHWRLTGWQLFSPKSCCGASAIFRHRSAGHRS</sequence>
<evidence type="ECO:0000313" key="2">
    <source>
        <dbReference type="EMBL" id="SED14061.1"/>
    </source>
</evidence>
<proteinExistence type="predicted"/>
<gene>
    <name evidence="2" type="ORF">SAMN05444164_3829</name>
</gene>
<dbReference type="EMBL" id="FNTH01000001">
    <property type="protein sequence ID" value="SED14061.1"/>
    <property type="molecule type" value="Genomic_DNA"/>
</dbReference>
<feature type="region of interest" description="Disordered" evidence="1">
    <location>
        <begin position="1"/>
        <end position="28"/>
    </location>
</feature>
<evidence type="ECO:0000256" key="1">
    <source>
        <dbReference type="SAM" id="MobiDB-lite"/>
    </source>
</evidence>